<dbReference type="InterPro" id="IPR029054">
    <property type="entry name" value="dUTPase-like"/>
</dbReference>
<reference evidence="7 8" key="1">
    <citation type="journal article" date="2015" name="Genome Announc.">
        <title>Draft Genome Sequence of Clostridium tyrobutyricum Strain DIVETGP, Isolated from Cow's Milk for Grana Padano Production.</title>
        <authorList>
            <person name="Soggiu A."/>
            <person name="Piras C."/>
            <person name="Gaiarsa S."/>
            <person name="Sassera D."/>
            <person name="Roncada P."/>
            <person name="Bendixen E."/>
            <person name="Brasca M."/>
            <person name="Bonizzi L."/>
        </authorList>
    </citation>
    <scope>NUCLEOTIDE SEQUENCE [LARGE SCALE GENOMIC DNA]</scope>
    <source>
        <strain evidence="7 8">DIVETGP</strain>
    </source>
</reference>
<dbReference type="InterPro" id="IPR008181">
    <property type="entry name" value="dUTPase"/>
</dbReference>
<dbReference type="HAMAP" id="MF_00116">
    <property type="entry name" value="dUTPase_bact"/>
    <property type="match status" value="1"/>
</dbReference>
<comment type="caution">
    <text evidence="5">Lacks conserved residue(s) required for the propagation of feature annotation.</text>
</comment>
<protein>
    <recommendedName>
        <fullName evidence="5">Deoxyuridine 5'-triphosphate nucleotidohydrolase</fullName>
        <shortName evidence="5">dUTPase</shortName>
        <ecNumber evidence="5">3.6.1.23</ecNumber>
    </recommendedName>
    <alternativeName>
        <fullName evidence="5">dUTP pyrophosphatase</fullName>
    </alternativeName>
</protein>
<keyword evidence="3 5" id="KW-0546">Nucleotide metabolism</keyword>
<dbReference type="NCBIfam" id="TIGR00576">
    <property type="entry name" value="dut"/>
    <property type="match status" value="1"/>
</dbReference>
<feature type="binding site" evidence="5">
    <location>
        <begin position="62"/>
        <end position="64"/>
    </location>
    <ligand>
        <name>substrate</name>
    </ligand>
</feature>
<dbReference type="Pfam" id="PF00692">
    <property type="entry name" value="dUTPase"/>
    <property type="match status" value="1"/>
</dbReference>
<evidence type="ECO:0000256" key="3">
    <source>
        <dbReference type="ARBA" id="ARBA00023080"/>
    </source>
</evidence>
<gene>
    <name evidence="5" type="primary">dut</name>
    <name evidence="7" type="ORF">CTDIVETGP_1965</name>
</gene>
<comment type="cofactor">
    <cofactor evidence="5">
        <name>Mg(2+)</name>
        <dbReference type="ChEBI" id="CHEBI:18420"/>
    </cofactor>
</comment>
<dbReference type="AlphaFoldDB" id="W6N6R9"/>
<evidence type="ECO:0000313" key="8">
    <source>
        <dbReference type="Proteomes" id="UP000019482"/>
    </source>
</evidence>
<dbReference type="GeneID" id="29419324"/>
<dbReference type="PANTHER" id="PTHR11241">
    <property type="entry name" value="DEOXYURIDINE 5'-TRIPHOSPHATE NUCLEOTIDOHYDROLASE"/>
    <property type="match status" value="1"/>
</dbReference>
<comment type="pathway">
    <text evidence="5">Pyrimidine metabolism; dUMP biosynthesis; dUMP from dCTP (dUTP route): step 2/2.</text>
</comment>
<feature type="domain" description="dUTPase-like" evidence="6">
    <location>
        <begin position="11"/>
        <end position="141"/>
    </location>
</feature>
<evidence type="ECO:0000256" key="5">
    <source>
        <dbReference type="HAMAP-Rule" id="MF_00116"/>
    </source>
</evidence>
<dbReference type="OrthoDB" id="9809956at2"/>
<dbReference type="GO" id="GO:0004170">
    <property type="term" value="F:dUTP diphosphatase activity"/>
    <property type="evidence" value="ECO:0007669"/>
    <property type="project" value="UniProtKB-UniRule"/>
</dbReference>
<dbReference type="EMBL" id="CBXI010000036">
    <property type="protein sequence ID" value="CDL91895.1"/>
    <property type="molecule type" value="Genomic_DNA"/>
</dbReference>
<dbReference type="NCBIfam" id="NF001862">
    <property type="entry name" value="PRK00601.1"/>
    <property type="match status" value="1"/>
</dbReference>
<dbReference type="GO" id="GO:0046081">
    <property type="term" value="P:dUTP catabolic process"/>
    <property type="evidence" value="ECO:0007669"/>
    <property type="project" value="InterPro"/>
</dbReference>
<comment type="catalytic activity">
    <reaction evidence="4 5">
        <text>dUTP + H2O = dUMP + diphosphate + H(+)</text>
        <dbReference type="Rhea" id="RHEA:10248"/>
        <dbReference type="ChEBI" id="CHEBI:15377"/>
        <dbReference type="ChEBI" id="CHEBI:15378"/>
        <dbReference type="ChEBI" id="CHEBI:33019"/>
        <dbReference type="ChEBI" id="CHEBI:61555"/>
        <dbReference type="ChEBI" id="CHEBI:246422"/>
        <dbReference type="EC" id="3.6.1.23"/>
    </reaction>
</comment>
<evidence type="ECO:0000313" key="7">
    <source>
        <dbReference type="EMBL" id="CDL91895.1"/>
    </source>
</evidence>
<dbReference type="UniPathway" id="UPA00610">
    <property type="reaction ID" value="UER00666"/>
</dbReference>
<keyword evidence="5" id="KW-0460">Magnesium</keyword>
<feature type="binding site" evidence="5">
    <location>
        <begin position="79"/>
        <end position="81"/>
    </location>
    <ligand>
        <name>substrate</name>
    </ligand>
</feature>
<dbReference type="Gene3D" id="2.70.40.10">
    <property type="match status" value="1"/>
</dbReference>
<keyword evidence="5" id="KW-0479">Metal-binding</keyword>
<name>W6N6R9_CLOTY</name>
<keyword evidence="2 5" id="KW-0378">Hydrolase</keyword>
<sequence length="142" mass="15638">MKLLVKKVNEKAVIPFYAHVGDAGLDLFSVEKSILKPMERKLIATGIKIELPKNTEAQIRPRSGLALKYGITLLNSPGTIDEGYRGEIKVLVINLGQEPFLVEENMKIAQMVIKPVEQVLVKEVYELSDTERGEGGFGSTGV</sequence>
<dbReference type="EC" id="3.6.1.23" evidence="5"/>
<dbReference type="GO" id="GO:0000287">
    <property type="term" value="F:magnesium ion binding"/>
    <property type="evidence" value="ECO:0007669"/>
    <property type="project" value="UniProtKB-UniRule"/>
</dbReference>
<evidence type="ECO:0000259" key="6">
    <source>
        <dbReference type="Pfam" id="PF00692"/>
    </source>
</evidence>
<evidence type="ECO:0000256" key="1">
    <source>
        <dbReference type="ARBA" id="ARBA00006581"/>
    </source>
</evidence>
<accession>W6N6R9</accession>
<dbReference type="Proteomes" id="UP000019482">
    <property type="component" value="Unassembled WGS sequence"/>
</dbReference>
<proteinExistence type="inferred from homology"/>
<dbReference type="GO" id="GO:0006226">
    <property type="term" value="P:dUMP biosynthetic process"/>
    <property type="evidence" value="ECO:0007669"/>
    <property type="project" value="UniProtKB-UniRule"/>
</dbReference>
<keyword evidence="8" id="KW-1185">Reference proteome</keyword>
<dbReference type="SUPFAM" id="SSF51283">
    <property type="entry name" value="dUTPase-like"/>
    <property type="match status" value="1"/>
</dbReference>
<dbReference type="PANTHER" id="PTHR11241:SF0">
    <property type="entry name" value="DEOXYURIDINE 5'-TRIPHOSPHATE NUCLEOTIDOHYDROLASE"/>
    <property type="match status" value="1"/>
</dbReference>
<dbReference type="CDD" id="cd07557">
    <property type="entry name" value="trimeric_dUTPase"/>
    <property type="match status" value="1"/>
</dbReference>
<evidence type="ECO:0000256" key="4">
    <source>
        <dbReference type="ARBA" id="ARBA00047686"/>
    </source>
</evidence>
<organism evidence="7 8">
    <name type="scientific">Clostridium tyrobutyricum DIVETGP</name>
    <dbReference type="NCBI Taxonomy" id="1408889"/>
    <lineage>
        <taxon>Bacteria</taxon>
        <taxon>Bacillati</taxon>
        <taxon>Bacillota</taxon>
        <taxon>Clostridia</taxon>
        <taxon>Eubacteriales</taxon>
        <taxon>Clostridiaceae</taxon>
        <taxon>Clostridium</taxon>
    </lineage>
</organism>
<comment type="caution">
    <text evidence="7">The sequence shown here is derived from an EMBL/GenBank/DDBJ whole genome shotgun (WGS) entry which is preliminary data.</text>
</comment>
<dbReference type="InterPro" id="IPR036157">
    <property type="entry name" value="dUTPase-like_sf"/>
</dbReference>
<evidence type="ECO:0000256" key="2">
    <source>
        <dbReference type="ARBA" id="ARBA00022801"/>
    </source>
</evidence>
<comment type="similarity">
    <text evidence="1 5">Belongs to the dUTPase family.</text>
</comment>
<comment type="function">
    <text evidence="5">This enzyme is involved in nucleotide metabolism: it produces dUMP, the immediate precursor of thymidine nucleotides and it decreases the intracellular concentration of dUTP so that uracil cannot be incorporated into DNA.</text>
</comment>
<dbReference type="RefSeq" id="WP_017750847.1">
    <property type="nucleotide sequence ID" value="NZ_CBXI010000036.1"/>
</dbReference>
<feature type="binding site" evidence="5">
    <location>
        <position position="75"/>
    </location>
    <ligand>
        <name>substrate</name>
    </ligand>
</feature>
<dbReference type="InterPro" id="IPR033704">
    <property type="entry name" value="dUTPase_trimeric"/>
</dbReference>